<dbReference type="SUPFAM" id="SSF56436">
    <property type="entry name" value="C-type lectin-like"/>
    <property type="match status" value="2"/>
</dbReference>
<dbReference type="InterPro" id="IPR001304">
    <property type="entry name" value="C-type_lectin-like"/>
</dbReference>
<dbReference type="InterPro" id="IPR050111">
    <property type="entry name" value="C-type_lectin/snaclec_domain"/>
</dbReference>
<feature type="domain" description="C-type lectin" evidence="1">
    <location>
        <begin position="194"/>
        <end position="330"/>
    </location>
</feature>
<reference evidence="3" key="1">
    <citation type="submission" date="2024-02" db="UniProtKB">
        <authorList>
            <consortium name="WormBaseParasite"/>
        </authorList>
    </citation>
    <scope>IDENTIFICATION</scope>
</reference>
<evidence type="ECO:0000313" key="2">
    <source>
        <dbReference type="Proteomes" id="UP000887575"/>
    </source>
</evidence>
<organism evidence="2 3">
    <name type="scientific">Mesorhabditis belari</name>
    <dbReference type="NCBI Taxonomy" id="2138241"/>
    <lineage>
        <taxon>Eukaryota</taxon>
        <taxon>Metazoa</taxon>
        <taxon>Ecdysozoa</taxon>
        <taxon>Nematoda</taxon>
        <taxon>Chromadorea</taxon>
        <taxon>Rhabditida</taxon>
        <taxon>Rhabditina</taxon>
        <taxon>Rhabditomorpha</taxon>
        <taxon>Rhabditoidea</taxon>
        <taxon>Rhabditidae</taxon>
        <taxon>Mesorhabditinae</taxon>
        <taxon>Mesorhabditis</taxon>
    </lineage>
</organism>
<dbReference type="InterPro" id="IPR016186">
    <property type="entry name" value="C-type_lectin-like/link_sf"/>
</dbReference>
<name>A0AAF3JBI4_9BILA</name>
<dbReference type="WBParaSite" id="MBELARI_LOCUS861">
    <property type="protein sequence ID" value="MBELARI_LOCUS861"/>
    <property type="gene ID" value="MBELARI_LOCUS861"/>
</dbReference>
<dbReference type="SMART" id="SM00034">
    <property type="entry name" value="CLECT"/>
    <property type="match status" value="2"/>
</dbReference>
<dbReference type="Gene3D" id="3.10.100.10">
    <property type="entry name" value="Mannose-Binding Protein A, subunit A"/>
    <property type="match status" value="2"/>
</dbReference>
<dbReference type="InterPro" id="IPR016187">
    <property type="entry name" value="CTDL_fold"/>
</dbReference>
<protein>
    <recommendedName>
        <fullName evidence="1">C-type lectin domain-containing protein</fullName>
    </recommendedName>
</protein>
<dbReference type="PANTHER" id="PTHR22803">
    <property type="entry name" value="MANNOSE, PHOSPHOLIPASE, LECTIN RECEPTOR RELATED"/>
    <property type="match status" value="1"/>
</dbReference>
<dbReference type="CDD" id="cd00037">
    <property type="entry name" value="CLECT"/>
    <property type="match status" value="1"/>
</dbReference>
<dbReference type="Pfam" id="PF00059">
    <property type="entry name" value="Lectin_C"/>
    <property type="match status" value="2"/>
</dbReference>
<evidence type="ECO:0000313" key="3">
    <source>
        <dbReference type="WBParaSite" id="MBELARI_LOCUS861"/>
    </source>
</evidence>
<sequence length="330" mass="37085">MFFLPFLLFTFLSADDPICPKYFFYQSDLNLCIVRLNSQADWKTAEFLCSGEFGGHLPSIHNAFQNSLFAQLQMNLTGNFLNYLGAKQISNGVFNWSDGSVFDYQKLQHSSESGDCVLLDSRDQMWKLTPCSRNLTYLCAAQPVASTTTPQPITQSTSRTLSSTAAQITSAMNNLTCLPANRQPLYNCVKGWQYFSDHYYMVLFDMTYDDGETACRSYGAHLASIQSSAENDFITKLCCESACDDTDHNDLFAGIYLTGGTFPNGVLTWTDGSQSDYQHQQCFGDPYDPNQLVIIENTNLCDGDRCARGDWGLTMLNDEDEWPYVVCKRS</sequence>
<proteinExistence type="predicted"/>
<keyword evidence="2" id="KW-1185">Reference proteome</keyword>
<dbReference type="AlphaFoldDB" id="A0AAF3JBI4"/>
<dbReference type="Proteomes" id="UP000887575">
    <property type="component" value="Unassembled WGS sequence"/>
</dbReference>
<evidence type="ECO:0000259" key="1">
    <source>
        <dbReference type="PROSITE" id="PS50041"/>
    </source>
</evidence>
<accession>A0AAF3JBI4</accession>
<feature type="domain" description="C-type lectin" evidence="1">
    <location>
        <begin position="32"/>
        <end position="140"/>
    </location>
</feature>
<dbReference type="PROSITE" id="PS50041">
    <property type="entry name" value="C_TYPE_LECTIN_2"/>
    <property type="match status" value="2"/>
</dbReference>